<dbReference type="EMBL" id="CP099426">
    <property type="protein sequence ID" value="USW56764.1"/>
    <property type="molecule type" value="Genomic_DNA"/>
</dbReference>
<evidence type="ECO:0000256" key="1">
    <source>
        <dbReference type="SAM" id="MobiDB-lite"/>
    </source>
</evidence>
<evidence type="ECO:0000313" key="2">
    <source>
        <dbReference type="EMBL" id="USW56764.1"/>
    </source>
</evidence>
<feature type="compositionally biased region" description="Polar residues" evidence="1">
    <location>
        <begin position="116"/>
        <end position="126"/>
    </location>
</feature>
<dbReference type="AlphaFoldDB" id="A0A9Q9AWK3"/>
<sequence length="367" mass="39235">MAPQQQLFKPCCPWCDTSFDIANPGNYTISWDDTDEEGTFHCPRQPGITFWLHRAPEAGDNIWCSADEGDEDAFRQFCKDYSAEQYRLQQIEKKRAREQAARNRSAGHGAAGQEPSKGQTSQSHSATAKAEGMSTGDHDPKNRASPARTTDVTGTGADGAAANVDPQNSSQSTSNSARRRPRTKQSGSKTPLPKMGGPEASSKTGNKSPEQGSQSGMRLKESFIHRKDGRKVGTCSSVHDANGTTVLHEKKERPRLVLQSASEAPPRLEIIPPHRLQKASGPVNDSNSAGARQNGNSSRGRGSGGVSTGERRGGGRGGLGRHGAGELRRPLMIGNAAAGERPTAPKPRSISGTLGKFAQAMLLEMTR</sequence>
<proteinExistence type="predicted"/>
<feature type="compositionally biased region" description="Low complexity" evidence="1">
    <location>
        <begin position="290"/>
        <end position="300"/>
    </location>
</feature>
<feature type="compositionally biased region" description="Low complexity" evidence="1">
    <location>
        <begin position="149"/>
        <end position="165"/>
    </location>
</feature>
<feature type="compositionally biased region" description="Polar residues" evidence="1">
    <location>
        <begin position="234"/>
        <end position="245"/>
    </location>
</feature>
<accession>A0A9Q9AWK3</accession>
<gene>
    <name evidence="2" type="ORF">Slin15195_G100830</name>
</gene>
<protein>
    <submittedName>
        <fullName evidence="2">Uncharacterized protein</fullName>
    </submittedName>
</protein>
<name>A0A9Q9AWK3_9PEZI</name>
<feature type="compositionally biased region" description="Polar residues" evidence="1">
    <location>
        <begin position="201"/>
        <end position="216"/>
    </location>
</feature>
<feature type="region of interest" description="Disordered" evidence="1">
    <location>
        <begin position="93"/>
        <end position="353"/>
    </location>
</feature>
<dbReference type="Proteomes" id="UP001056384">
    <property type="component" value="Chromosome 9"/>
</dbReference>
<keyword evidence="3" id="KW-1185">Reference proteome</keyword>
<feature type="compositionally biased region" description="Polar residues" evidence="1">
    <location>
        <begin position="166"/>
        <end position="176"/>
    </location>
</feature>
<evidence type="ECO:0000313" key="3">
    <source>
        <dbReference type="Proteomes" id="UP001056384"/>
    </source>
</evidence>
<reference evidence="2" key="1">
    <citation type="submission" date="2022-06" db="EMBL/GenBank/DDBJ databases">
        <title>Complete genome sequences of two strains of the flax pathogen Septoria linicola.</title>
        <authorList>
            <person name="Lapalu N."/>
            <person name="Simon A."/>
            <person name="Demenou B."/>
            <person name="Paumier D."/>
            <person name="Guillot M.-P."/>
            <person name="Gout L."/>
            <person name="Valade R."/>
        </authorList>
    </citation>
    <scope>NUCLEOTIDE SEQUENCE</scope>
    <source>
        <strain evidence="2">SE15195</strain>
    </source>
</reference>
<organism evidence="2 3">
    <name type="scientific">Septoria linicola</name>
    <dbReference type="NCBI Taxonomy" id="215465"/>
    <lineage>
        <taxon>Eukaryota</taxon>
        <taxon>Fungi</taxon>
        <taxon>Dikarya</taxon>
        <taxon>Ascomycota</taxon>
        <taxon>Pezizomycotina</taxon>
        <taxon>Dothideomycetes</taxon>
        <taxon>Dothideomycetidae</taxon>
        <taxon>Mycosphaerellales</taxon>
        <taxon>Mycosphaerellaceae</taxon>
        <taxon>Septoria</taxon>
    </lineage>
</organism>